<dbReference type="OMA" id="IFNFYHG"/>
<dbReference type="VEuPathDB" id="AmoebaDB:ACA1_335890"/>
<dbReference type="InterPro" id="IPR004263">
    <property type="entry name" value="Exostosin"/>
</dbReference>
<dbReference type="PANTHER" id="PTHR11062">
    <property type="entry name" value="EXOSTOSIN HEPARAN SULFATE GLYCOSYLTRANSFERASE -RELATED"/>
    <property type="match status" value="1"/>
</dbReference>
<comment type="similarity">
    <text evidence="1">Belongs to the glycosyltransferase 47 family.</text>
</comment>
<dbReference type="PANTHER" id="PTHR11062:SF73">
    <property type="entry name" value="EXOSTOSIN-LIKE 3"/>
    <property type="match status" value="1"/>
</dbReference>
<dbReference type="EMBL" id="KB007936">
    <property type="protein sequence ID" value="ELR19126.1"/>
    <property type="molecule type" value="Genomic_DNA"/>
</dbReference>
<dbReference type="InterPro" id="IPR040911">
    <property type="entry name" value="Exostosin_GT47"/>
</dbReference>
<protein>
    <recommendedName>
        <fullName evidence="2">Exostosin GT47 domain-containing protein</fullName>
    </recommendedName>
</protein>
<dbReference type="KEGG" id="acan:ACA1_335890"/>
<organism evidence="3 4">
    <name type="scientific">Acanthamoeba castellanii (strain ATCC 30010 / Neff)</name>
    <dbReference type="NCBI Taxonomy" id="1257118"/>
    <lineage>
        <taxon>Eukaryota</taxon>
        <taxon>Amoebozoa</taxon>
        <taxon>Discosea</taxon>
        <taxon>Longamoebia</taxon>
        <taxon>Centramoebida</taxon>
        <taxon>Acanthamoebidae</taxon>
        <taxon>Acanthamoeba</taxon>
    </lineage>
</organism>
<name>L8H3Y4_ACACF</name>
<evidence type="ECO:0000259" key="2">
    <source>
        <dbReference type="Pfam" id="PF03016"/>
    </source>
</evidence>
<dbReference type="GO" id="GO:0016757">
    <property type="term" value="F:glycosyltransferase activity"/>
    <property type="evidence" value="ECO:0007669"/>
    <property type="project" value="InterPro"/>
</dbReference>
<sequence length="350" mass="39910">MKIMWFEDWRLFYTDCDPNMGTGYCTMQSCFDFSRCPTDRTKFSFSIDPLRSQSLKEIEDSDQYAALKQAMVRHPWYTPDPSQACVLFPEVDTLCVISACGGDKFEFKGEMGPWTVADQLAKLTHWNGGRNHLVLEIHDSERMRYDIGKAMGVKSGFAAERYRLGFDISFPLYAQAPVNETAIELSNRRGGFARRPSKYLLTFKGGNNRRHRLRPKVRAGLDDSSRGDSGDYHDLMLNTKFALIVQGNGLHSYRLTEAMRANAVPVILADNYVLPFSEAVRWDEIAIFVPESQWASIPDVIGRIDDEALARMREKLATVYEAHFASMARMVDTVLHITRDRIYAHGFTGR</sequence>
<evidence type="ECO:0000313" key="3">
    <source>
        <dbReference type="EMBL" id="ELR19126.1"/>
    </source>
</evidence>
<dbReference type="OrthoDB" id="1924787at2759"/>
<evidence type="ECO:0000313" key="4">
    <source>
        <dbReference type="Proteomes" id="UP000011083"/>
    </source>
</evidence>
<gene>
    <name evidence="3" type="ORF">ACA1_335890</name>
</gene>
<reference evidence="3 4" key="1">
    <citation type="journal article" date="2013" name="Genome Biol.">
        <title>Genome of Acanthamoeba castellanii highlights extensive lateral gene transfer and early evolution of tyrosine kinase signaling.</title>
        <authorList>
            <person name="Clarke M."/>
            <person name="Lohan A.J."/>
            <person name="Liu B."/>
            <person name="Lagkouvardos I."/>
            <person name="Roy S."/>
            <person name="Zafar N."/>
            <person name="Bertelli C."/>
            <person name="Schilde C."/>
            <person name="Kianianmomeni A."/>
            <person name="Burglin T.R."/>
            <person name="Frech C."/>
            <person name="Turcotte B."/>
            <person name="Kopec K.O."/>
            <person name="Synnott J.M."/>
            <person name="Choo C."/>
            <person name="Paponov I."/>
            <person name="Finkler A."/>
            <person name="Soon Heng Tan C."/>
            <person name="Hutchins A.P."/>
            <person name="Weinmeier T."/>
            <person name="Rattei T."/>
            <person name="Chu J.S."/>
            <person name="Gimenez G."/>
            <person name="Irimia M."/>
            <person name="Rigden D.J."/>
            <person name="Fitzpatrick D.A."/>
            <person name="Lorenzo-Morales J."/>
            <person name="Bateman A."/>
            <person name="Chiu C.H."/>
            <person name="Tang P."/>
            <person name="Hegemann P."/>
            <person name="Fromm H."/>
            <person name="Raoult D."/>
            <person name="Greub G."/>
            <person name="Miranda-Saavedra D."/>
            <person name="Chen N."/>
            <person name="Nash P."/>
            <person name="Ginger M.L."/>
            <person name="Horn M."/>
            <person name="Schaap P."/>
            <person name="Caler L."/>
            <person name="Loftus B."/>
        </authorList>
    </citation>
    <scope>NUCLEOTIDE SEQUENCE [LARGE SCALE GENOMIC DNA]</scope>
    <source>
        <strain evidence="3 4">Neff</strain>
    </source>
</reference>
<dbReference type="RefSeq" id="XP_004341197.1">
    <property type="nucleotide sequence ID" value="XM_004341149.1"/>
</dbReference>
<feature type="domain" description="Exostosin GT47" evidence="2">
    <location>
        <begin position="65"/>
        <end position="296"/>
    </location>
</feature>
<dbReference type="PROSITE" id="PS51257">
    <property type="entry name" value="PROKAR_LIPOPROTEIN"/>
    <property type="match status" value="1"/>
</dbReference>
<dbReference type="Pfam" id="PF03016">
    <property type="entry name" value="Exostosin_GT47"/>
    <property type="match status" value="1"/>
</dbReference>
<dbReference type="AlphaFoldDB" id="L8H3Y4"/>
<evidence type="ECO:0000256" key="1">
    <source>
        <dbReference type="ARBA" id="ARBA00010271"/>
    </source>
</evidence>
<dbReference type="GeneID" id="14919931"/>
<dbReference type="Proteomes" id="UP000011083">
    <property type="component" value="Unassembled WGS sequence"/>
</dbReference>
<keyword evidence="4" id="KW-1185">Reference proteome</keyword>
<accession>L8H3Y4</accession>
<proteinExistence type="inferred from homology"/>